<keyword evidence="2" id="KW-1185">Reference proteome</keyword>
<evidence type="ECO:0000313" key="3">
    <source>
        <dbReference type="WBParaSite" id="TTAC_0000772401-mRNA-1"/>
    </source>
</evidence>
<dbReference type="STRING" id="6205.A0A0R3X326"/>
<dbReference type="AlphaFoldDB" id="A0A0R3X326"/>
<proteinExistence type="predicted"/>
<dbReference type="EMBL" id="UYWX01020396">
    <property type="protein sequence ID" value="VDM32142.1"/>
    <property type="molecule type" value="Genomic_DNA"/>
</dbReference>
<gene>
    <name evidence="1" type="ORF">TTAC_LOCUS7709</name>
</gene>
<protein>
    <submittedName>
        <fullName evidence="3">Mediator of RNA polymerase II transcription subunit 19</fullName>
    </submittedName>
</protein>
<dbReference type="WBParaSite" id="TTAC_0000772401-mRNA-1">
    <property type="protein sequence ID" value="TTAC_0000772401-mRNA-1"/>
    <property type="gene ID" value="TTAC_0000772401"/>
</dbReference>
<sequence length="242" mass="26312">MGPSSRAWNEDYRTLGEGYPESVFCVDHKISAEKGAKKRNGREGAYEISIPLNASSIPTTNNCLGYPGNVTSGPHCISSYQTISSSPKQTRPLKLVSKPLMFSTIRPSDHLSLEVPNRIALKSTAYMAPDGRLISVEGTELYNFSEAYQTLDPSTFTKNSKKSKENSGLVEGAKVTFNVDMLPVAQTGERMESGEGFGRLLKNDILGEKDGGNVNGDLQKPVDDDRHDLVVYGKSANPSSFV</sequence>
<name>A0A0R3X326_HYDTA</name>
<reference evidence="3" key="1">
    <citation type="submission" date="2017-02" db="UniProtKB">
        <authorList>
            <consortium name="WormBaseParasite"/>
        </authorList>
    </citation>
    <scope>IDENTIFICATION</scope>
</reference>
<dbReference type="Proteomes" id="UP000274429">
    <property type="component" value="Unassembled WGS sequence"/>
</dbReference>
<reference evidence="1 2" key="2">
    <citation type="submission" date="2018-11" db="EMBL/GenBank/DDBJ databases">
        <authorList>
            <consortium name="Pathogen Informatics"/>
        </authorList>
    </citation>
    <scope>NUCLEOTIDE SEQUENCE [LARGE SCALE GENOMIC DNA]</scope>
</reference>
<evidence type="ECO:0000313" key="1">
    <source>
        <dbReference type="EMBL" id="VDM32142.1"/>
    </source>
</evidence>
<organism evidence="3">
    <name type="scientific">Hydatigena taeniaeformis</name>
    <name type="common">Feline tapeworm</name>
    <name type="synonym">Taenia taeniaeformis</name>
    <dbReference type="NCBI Taxonomy" id="6205"/>
    <lineage>
        <taxon>Eukaryota</taxon>
        <taxon>Metazoa</taxon>
        <taxon>Spiralia</taxon>
        <taxon>Lophotrochozoa</taxon>
        <taxon>Platyhelminthes</taxon>
        <taxon>Cestoda</taxon>
        <taxon>Eucestoda</taxon>
        <taxon>Cyclophyllidea</taxon>
        <taxon>Taeniidae</taxon>
        <taxon>Hydatigera</taxon>
    </lineage>
</organism>
<dbReference type="OrthoDB" id="6270408at2759"/>
<accession>A0A0R3X326</accession>
<evidence type="ECO:0000313" key="2">
    <source>
        <dbReference type="Proteomes" id="UP000274429"/>
    </source>
</evidence>